<reference evidence="1 2" key="1">
    <citation type="submission" date="2020-07" db="EMBL/GenBank/DDBJ databases">
        <title>Bacterium isolated from marine sediment.</title>
        <authorList>
            <person name="Shang D."/>
            <person name="Du Z.-J."/>
        </authorList>
    </citation>
    <scope>NUCLEOTIDE SEQUENCE [LARGE SCALE GENOMIC DNA]</scope>
    <source>
        <strain evidence="1 2">S7007</strain>
    </source>
</reference>
<evidence type="ECO:0000313" key="1">
    <source>
        <dbReference type="EMBL" id="MBA6155744.1"/>
    </source>
</evidence>
<gene>
    <name evidence="1" type="ORF">H3Z83_04300</name>
</gene>
<dbReference type="RefSeq" id="WP_182124227.1">
    <property type="nucleotide sequence ID" value="NZ_JACGLS010000001.1"/>
</dbReference>
<proteinExistence type="predicted"/>
<comment type="caution">
    <text evidence="1">The sequence shown here is derived from an EMBL/GenBank/DDBJ whole genome shotgun (WGS) entry which is preliminary data.</text>
</comment>
<name>A0A839ANJ4_9FLAO</name>
<evidence type="ECO:0008006" key="3">
    <source>
        <dbReference type="Google" id="ProtNLM"/>
    </source>
</evidence>
<dbReference type="AlphaFoldDB" id="A0A839ANJ4"/>
<dbReference type="EMBL" id="JACGLS010000001">
    <property type="protein sequence ID" value="MBA6155744.1"/>
    <property type="molecule type" value="Genomic_DNA"/>
</dbReference>
<evidence type="ECO:0000313" key="2">
    <source>
        <dbReference type="Proteomes" id="UP000563906"/>
    </source>
</evidence>
<sequence>MEKFIIFVEGLKLEKDFTYTFSNGFMLCHFSKIEDGKTASLLESFTKSTNYYILVKELSNEEINQKIIEEARDILDIISIHLRDSQALYISAASNYAVSNIPRMHSIGIRTKINTEILEKVNHQLVKLNEFELKNKERLRVSLRFLNKSKDRTKMDTSIDHAIFIRVAMENIFGSPYNKIRATVSERAPILLTEFNETELIAGFKKFYDQTSKAIHTGIVPKRPIKNRDKKVIIGGKRMYDLLALSVSRILENGFPDWETHKLSLKHRLKIKLIKFIDEKL</sequence>
<dbReference type="Proteomes" id="UP000563906">
    <property type="component" value="Unassembled WGS sequence"/>
</dbReference>
<accession>A0A839ANJ4</accession>
<keyword evidence="2" id="KW-1185">Reference proteome</keyword>
<organism evidence="1 2">
    <name type="scientific">Tenacibaculum pelagium</name>
    <dbReference type="NCBI Taxonomy" id="2759527"/>
    <lineage>
        <taxon>Bacteria</taxon>
        <taxon>Pseudomonadati</taxon>
        <taxon>Bacteroidota</taxon>
        <taxon>Flavobacteriia</taxon>
        <taxon>Flavobacteriales</taxon>
        <taxon>Flavobacteriaceae</taxon>
        <taxon>Tenacibaculum</taxon>
    </lineage>
</organism>
<protein>
    <recommendedName>
        <fullName evidence="3">Apea-like HEPN domain-containing protein</fullName>
    </recommendedName>
</protein>